<dbReference type="EMBL" id="JASPKY010000236">
    <property type="protein sequence ID" value="KAK9717777.1"/>
    <property type="molecule type" value="Genomic_DNA"/>
</dbReference>
<protein>
    <submittedName>
        <fullName evidence="3">Uncharacterized protein</fullName>
    </submittedName>
</protein>
<proteinExistence type="predicted"/>
<keyword evidence="1" id="KW-0175">Coiled coil</keyword>
<evidence type="ECO:0000256" key="1">
    <source>
        <dbReference type="SAM" id="Coils"/>
    </source>
</evidence>
<feature type="compositionally biased region" description="Polar residues" evidence="2">
    <location>
        <begin position="66"/>
        <end position="80"/>
    </location>
</feature>
<gene>
    <name evidence="3" type="ORF">QE152_g23574</name>
</gene>
<dbReference type="Proteomes" id="UP001458880">
    <property type="component" value="Unassembled WGS sequence"/>
</dbReference>
<feature type="region of interest" description="Disordered" evidence="2">
    <location>
        <begin position="855"/>
        <end position="877"/>
    </location>
</feature>
<comment type="caution">
    <text evidence="3">The sequence shown here is derived from an EMBL/GenBank/DDBJ whole genome shotgun (WGS) entry which is preliminary data.</text>
</comment>
<evidence type="ECO:0000313" key="4">
    <source>
        <dbReference type="Proteomes" id="UP001458880"/>
    </source>
</evidence>
<feature type="coiled-coil region" evidence="1">
    <location>
        <begin position="1246"/>
        <end position="1273"/>
    </location>
</feature>
<feature type="region of interest" description="Disordered" evidence="2">
    <location>
        <begin position="66"/>
        <end position="85"/>
    </location>
</feature>
<evidence type="ECO:0000256" key="2">
    <source>
        <dbReference type="SAM" id="MobiDB-lite"/>
    </source>
</evidence>
<sequence>MFANQLIHFIRSRDDANNEQVINLKREHESQRKNDFSKFEDPNQLHTLKSGLPEKINQLQSRESLNSCGTVSRKTSTASDYTPEHTYVQDSKPQFLDQTNVIYSTESCMAVVETASRAKDEHAPTDILPKMENGAHGDHLDLKPGQKVDVKILLLRQDTKNLEDTAKETKVDLNEVKETTIIAANVDKLKEAIQNQGAGEEVKPKVAPQRKISRFLVTPVLSALEMPKDKDYGQSAVDSPIVEMSKTESFKMEEAELMEQPKLDLIANKVEVARRDSIPLEIKPVSEVERGQEVTLEVGPKEPTEGMIGPEMITLEQLKKSLDDLKYSGGVRECLSGDNKSQKVSQAATPVPQVHPIQTPQNQVSSISMSICQAQPTTPLVTTAIPPATYPINIPSSVPQNITYSPQISQAAPPTQIPMPLTAQAAPIAQLPPAQAQAQLAVSQPQPQLPPVQPPSQTQLPTVPSVAALVPPTEINAIIPQSSSLPQQPQMAVHFPAAVPTSIPQQPMQQQLPTNLGGVSPMVPLQQGLISPPQVAPAPLPTQSPQAVLTNVTGGQQTAVLPSQTVVPPPQQTQAVLSQANVTVSLQQGGVDDKDRKSVPNLKLAMDGGTTNYAQTPTDAKYNAHMQFLQQQLSSITMTNQVPGPLSPQTLISLDFGKATIDPNLAKVGGTPSATHAPDIPSSPVQEQDAAQFVAPKAKQLADLNTEIAKINSRRDSGEIAPAEVVCQWKEVEQVVAPSNVAKQLEVPDKERKVSRFRISVVKEPDDVKLAVPEKHEAVREAIAETSGGGGGAGIAVGHEEPSSVVKPEVRAAINDTYEILENIIIKSYGVQDPLNPDVTILQHAVSSNAPHIGTTAITTTNTTTPPTTAHDQKSPSQRLIKQNAVDVNSDDDLTGRYSDDQGTAGSIDHLKFKLRKIFSNSSSSIQMQILYPKYSKKQIEKSLPNIVIHPPEESVSKSLPDIHAFFRSNNKDDRFYSEHEDSDVETSSDRAKSRDYKSDTDSRCTVDSFSFPKKDTSKRSIQAKYRRRRKLPIRTFSLSERGKNRRLSLQNPKLSPPPMQSTLSYQNLFSSDSDCSETKRIRLYRDASNTAPIVISAEDPSNWLRFKQKQSLSMHSVYSNCSDYSLSKYHTIHSPCESGMSSRFPRRRIVKKSGSFDEIIERTPPVTSTPTSYSTPFLIKTDRNLDLEDASSIDARLVNVEIHSKGTQCDCAVGEMAKCCCGNKVCSTVVPIHQYLETYFMRTAEESFEEMLNRQKAELNALMEAHRKQQLAFMRITEQKKSQSKDDEINANN</sequence>
<name>A0AAW1KI14_POPJA</name>
<feature type="compositionally biased region" description="Low complexity" evidence="2">
    <location>
        <begin position="855"/>
        <end position="870"/>
    </location>
</feature>
<reference evidence="3 4" key="1">
    <citation type="journal article" date="2024" name="BMC Genomics">
        <title>De novo assembly and annotation of Popillia japonica's genome with initial clues to its potential as an invasive pest.</title>
        <authorList>
            <person name="Cucini C."/>
            <person name="Boschi S."/>
            <person name="Funari R."/>
            <person name="Cardaioli E."/>
            <person name="Iannotti N."/>
            <person name="Marturano G."/>
            <person name="Paoli F."/>
            <person name="Bruttini M."/>
            <person name="Carapelli A."/>
            <person name="Frati F."/>
            <person name="Nardi F."/>
        </authorList>
    </citation>
    <scope>NUCLEOTIDE SEQUENCE [LARGE SCALE GENOMIC DNA]</scope>
    <source>
        <strain evidence="3">DMR45628</strain>
    </source>
</reference>
<keyword evidence="4" id="KW-1185">Reference proteome</keyword>
<accession>A0AAW1KI14</accession>
<feature type="region of interest" description="Disordered" evidence="2">
    <location>
        <begin position="977"/>
        <end position="1023"/>
    </location>
</feature>
<evidence type="ECO:0000313" key="3">
    <source>
        <dbReference type="EMBL" id="KAK9717777.1"/>
    </source>
</evidence>
<feature type="region of interest" description="Disordered" evidence="2">
    <location>
        <begin position="1035"/>
        <end position="1060"/>
    </location>
</feature>
<feature type="compositionally biased region" description="Basic and acidic residues" evidence="2">
    <location>
        <begin position="988"/>
        <end position="1005"/>
    </location>
</feature>
<organism evidence="3 4">
    <name type="scientific">Popillia japonica</name>
    <name type="common">Japanese beetle</name>
    <dbReference type="NCBI Taxonomy" id="7064"/>
    <lineage>
        <taxon>Eukaryota</taxon>
        <taxon>Metazoa</taxon>
        <taxon>Ecdysozoa</taxon>
        <taxon>Arthropoda</taxon>
        <taxon>Hexapoda</taxon>
        <taxon>Insecta</taxon>
        <taxon>Pterygota</taxon>
        <taxon>Neoptera</taxon>
        <taxon>Endopterygota</taxon>
        <taxon>Coleoptera</taxon>
        <taxon>Polyphaga</taxon>
        <taxon>Scarabaeiformia</taxon>
        <taxon>Scarabaeidae</taxon>
        <taxon>Rutelinae</taxon>
        <taxon>Popillia</taxon>
    </lineage>
</organism>